<dbReference type="InterPro" id="IPR016024">
    <property type="entry name" value="ARM-type_fold"/>
</dbReference>
<comment type="caution">
    <text evidence="1">The sequence shown here is derived from an EMBL/GenBank/DDBJ whole genome shotgun (WGS) entry which is preliminary data.</text>
</comment>
<gene>
    <name evidence="1" type="ORF">ACFOZ4_37740</name>
</gene>
<keyword evidence="2" id="KW-1185">Reference proteome</keyword>
<sequence length="164" mass="17995">MATDWVQWRREVFGDPYLVWHEGADFAELRRRVGTEPEVVTAWISAGLRERDAVAAQAVAESGLPDLPGLLKQQMIDASGVFAVRGAQALFRLTGDAAWVRPVVEVLIGADHWGDRLDAAIALAEFPATPFVVASVALATADEDELVRHHATETLEKLRRKSRG</sequence>
<dbReference type="EMBL" id="JBHSAY010000029">
    <property type="protein sequence ID" value="MFC4136383.1"/>
    <property type="molecule type" value="Genomic_DNA"/>
</dbReference>
<proteinExistence type="predicted"/>
<organism evidence="1 2">
    <name type="scientific">Hamadaea flava</name>
    <dbReference type="NCBI Taxonomy" id="1742688"/>
    <lineage>
        <taxon>Bacteria</taxon>
        <taxon>Bacillati</taxon>
        <taxon>Actinomycetota</taxon>
        <taxon>Actinomycetes</taxon>
        <taxon>Micromonosporales</taxon>
        <taxon>Micromonosporaceae</taxon>
        <taxon>Hamadaea</taxon>
    </lineage>
</organism>
<name>A0ABV8M1D2_9ACTN</name>
<reference evidence="2" key="1">
    <citation type="journal article" date="2019" name="Int. J. Syst. Evol. Microbiol.">
        <title>The Global Catalogue of Microorganisms (GCM) 10K type strain sequencing project: providing services to taxonomists for standard genome sequencing and annotation.</title>
        <authorList>
            <consortium name="The Broad Institute Genomics Platform"/>
            <consortium name="The Broad Institute Genome Sequencing Center for Infectious Disease"/>
            <person name="Wu L."/>
            <person name="Ma J."/>
        </authorList>
    </citation>
    <scope>NUCLEOTIDE SEQUENCE [LARGE SCALE GENOMIC DNA]</scope>
    <source>
        <strain evidence="2">CGMCC 4.7289</strain>
    </source>
</reference>
<accession>A0ABV8M1D2</accession>
<dbReference type="Proteomes" id="UP001595816">
    <property type="component" value="Unassembled WGS sequence"/>
</dbReference>
<dbReference type="Gene3D" id="1.25.10.10">
    <property type="entry name" value="Leucine-rich Repeat Variant"/>
    <property type="match status" value="1"/>
</dbReference>
<dbReference type="SUPFAM" id="SSF48371">
    <property type="entry name" value="ARM repeat"/>
    <property type="match status" value="1"/>
</dbReference>
<evidence type="ECO:0008006" key="3">
    <source>
        <dbReference type="Google" id="ProtNLM"/>
    </source>
</evidence>
<evidence type="ECO:0000313" key="2">
    <source>
        <dbReference type="Proteomes" id="UP001595816"/>
    </source>
</evidence>
<evidence type="ECO:0000313" key="1">
    <source>
        <dbReference type="EMBL" id="MFC4136383.1"/>
    </source>
</evidence>
<protein>
    <recommendedName>
        <fullName evidence="3">HEAT repeat domain-containing protein</fullName>
    </recommendedName>
</protein>
<dbReference type="InterPro" id="IPR011989">
    <property type="entry name" value="ARM-like"/>
</dbReference>
<dbReference type="RefSeq" id="WP_253750882.1">
    <property type="nucleotide sequence ID" value="NZ_JAMZDZ010000001.1"/>
</dbReference>